<proteinExistence type="predicted"/>
<reference evidence="7" key="1">
    <citation type="journal article" name="BMC Genomics">
        <title>Long-read sequencing and de novo genome assembly of marine medaka (Oryzias melastigma).</title>
        <authorList>
            <person name="Liang P."/>
            <person name="Saqib H.S.A."/>
            <person name="Ni X."/>
            <person name="Shen Y."/>
        </authorList>
    </citation>
    <scope>NUCLEOTIDE SEQUENCE</scope>
    <source>
        <strain evidence="7">Bigg-433</strain>
    </source>
</reference>
<gene>
    <name evidence="7" type="ORF">FQA47_023937</name>
</gene>
<evidence type="ECO:0000259" key="6">
    <source>
        <dbReference type="PROSITE" id="PS50157"/>
    </source>
</evidence>
<dbReference type="Gene3D" id="3.30.160.60">
    <property type="entry name" value="Classic Zinc Finger"/>
    <property type="match status" value="1"/>
</dbReference>
<dbReference type="GO" id="GO:0008270">
    <property type="term" value="F:zinc ion binding"/>
    <property type="evidence" value="ECO:0007669"/>
    <property type="project" value="UniProtKB-KW"/>
</dbReference>
<evidence type="ECO:0000256" key="1">
    <source>
        <dbReference type="ARBA" id="ARBA00022723"/>
    </source>
</evidence>
<dbReference type="InterPro" id="IPR013087">
    <property type="entry name" value="Znf_C2H2_type"/>
</dbReference>
<dbReference type="SMART" id="SM00355">
    <property type="entry name" value="ZnF_C2H2"/>
    <property type="match status" value="2"/>
</dbReference>
<dbReference type="PROSITE" id="PS50157">
    <property type="entry name" value="ZINC_FINGER_C2H2_2"/>
    <property type="match status" value="1"/>
</dbReference>
<evidence type="ECO:0000256" key="2">
    <source>
        <dbReference type="ARBA" id="ARBA00022737"/>
    </source>
</evidence>
<dbReference type="AlphaFoldDB" id="A0A834FU74"/>
<evidence type="ECO:0000256" key="4">
    <source>
        <dbReference type="ARBA" id="ARBA00022833"/>
    </source>
</evidence>
<dbReference type="Proteomes" id="UP000646548">
    <property type="component" value="Unassembled WGS sequence"/>
</dbReference>
<name>A0A834FU74_ORYME</name>
<dbReference type="InterPro" id="IPR036236">
    <property type="entry name" value="Znf_C2H2_sf"/>
</dbReference>
<evidence type="ECO:0000313" key="7">
    <source>
        <dbReference type="EMBL" id="KAF6739905.1"/>
    </source>
</evidence>
<comment type="caution">
    <text evidence="7">The sequence shown here is derived from an EMBL/GenBank/DDBJ whole genome shotgun (WGS) entry which is preliminary data.</text>
</comment>
<evidence type="ECO:0000256" key="3">
    <source>
        <dbReference type="ARBA" id="ARBA00022771"/>
    </source>
</evidence>
<dbReference type="PANTHER" id="PTHR24409">
    <property type="entry name" value="ZINC FINGER PROTEIN 142"/>
    <property type="match status" value="1"/>
</dbReference>
<accession>A0A834FU74</accession>
<dbReference type="EMBL" id="WKFB01000002">
    <property type="protein sequence ID" value="KAF6739905.1"/>
    <property type="molecule type" value="Genomic_DNA"/>
</dbReference>
<feature type="domain" description="C2H2-type" evidence="6">
    <location>
        <begin position="199"/>
        <end position="226"/>
    </location>
</feature>
<organism evidence="7 8">
    <name type="scientific">Oryzias melastigma</name>
    <name type="common">Marine medaka</name>
    <dbReference type="NCBI Taxonomy" id="30732"/>
    <lineage>
        <taxon>Eukaryota</taxon>
        <taxon>Metazoa</taxon>
        <taxon>Chordata</taxon>
        <taxon>Craniata</taxon>
        <taxon>Vertebrata</taxon>
        <taxon>Euteleostomi</taxon>
        <taxon>Actinopterygii</taxon>
        <taxon>Neopterygii</taxon>
        <taxon>Teleostei</taxon>
        <taxon>Neoteleostei</taxon>
        <taxon>Acanthomorphata</taxon>
        <taxon>Ovalentaria</taxon>
        <taxon>Atherinomorphae</taxon>
        <taxon>Beloniformes</taxon>
        <taxon>Adrianichthyidae</taxon>
        <taxon>Oryziinae</taxon>
        <taxon>Oryzias</taxon>
    </lineage>
</organism>
<sequence length="493" mass="54562">MKRGSQILQNILSSSASTDKMNTGHFCFSCEQMFGSRRFLEEHVCSSSSFICSCGTEFKDYTAMKHHSTTHEPGQQVLDHETIKKRRIQKVLEEQEKIKKLQQGQILKTSNVRKVPQMSLQRNPGLQTPGASALMPQRPMQFSQVPKGCPPLPLASNPSAKNLQNMFGDAGAPTVDLWTLYQPVVLIKRTDILNRKKPYTCGKCGQSFLSKASLVSHHNLHVTDKVSGCVGCGLLLSSKKLVPRFHSCNSTNNQTKFRLVTARPLDFKLPSGPATQRNAVPQKPLINLQLENKSPFVIARGGQAPNITSISALKTQNIQTYRKVPHVTSPLQSKNQNPTASKPAGFVLPAMSQTFKLTRINSAADIFCDTEDLFLNESQCRVCNVLFETPQLLQRHKCVKAQEFMARHMKDRKIPQKTCSVTPATDDFAHLNGERKLGFQTNQLRAASLDKDGAPGNGELDGEDEDDCYIVESGPGNPAEVIYQVTSSVPIKT</sequence>
<evidence type="ECO:0000313" key="8">
    <source>
        <dbReference type="Proteomes" id="UP000646548"/>
    </source>
</evidence>
<evidence type="ECO:0000256" key="5">
    <source>
        <dbReference type="PROSITE-ProRule" id="PRU00042"/>
    </source>
</evidence>
<protein>
    <submittedName>
        <fullName evidence="7">Zinc finger protein 382</fullName>
    </submittedName>
</protein>
<dbReference type="PROSITE" id="PS00028">
    <property type="entry name" value="ZINC_FINGER_C2H2_1"/>
    <property type="match status" value="1"/>
</dbReference>
<keyword evidence="3 5" id="KW-0863">Zinc-finger</keyword>
<keyword evidence="1" id="KW-0479">Metal-binding</keyword>
<dbReference type="SUPFAM" id="SSF57667">
    <property type="entry name" value="beta-beta-alpha zinc fingers"/>
    <property type="match status" value="1"/>
</dbReference>
<keyword evidence="2" id="KW-0677">Repeat</keyword>
<dbReference type="FunFam" id="3.30.160.60:FF:000706">
    <property type="entry name" value="Zinc finger protein"/>
    <property type="match status" value="1"/>
</dbReference>
<keyword evidence="4" id="KW-0862">Zinc</keyword>